<reference evidence="2" key="1">
    <citation type="submission" date="2021-03" db="EMBL/GenBank/DDBJ databases">
        <authorList>
            <consortium name="Genoscope - CEA"/>
            <person name="William W."/>
        </authorList>
    </citation>
    <scope>NUCLEOTIDE SEQUENCE</scope>
    <source>
        <strain evidence="2">Doubled-haploid Pahang</strain>
    </source>
</reference>
<dbReference type="InParanoid" id="A0A804IXK8"/>
<feature type="compositionally biased region" description="Polar residues" evidence="1">
    <location>
        <begin position="32"/>
        <end position="43"/>
    </location>
</feature>
<organism evidence="3 4">
    <name type="scientific">Musa acuminata subsp. malaccensis</name>
    <name type="common">Wild banana</name>
    <name type="synonym">Musa malaccensis</name>
    <dbReference type="NCBI Taxonomy" id="214687"/>
    <lineage>
        <taxon>Eukaryota</taxon>
        <taxon>Viridiplantae</taxon>
        <taxon>Streptophyta</taxon>
        <taxon>Embryophyta</taxon>
        <taxon>Tracheophyta</taxon>
        <taxon>Spermatophyta</taxon>
        <taxon>Magnoliopsida</taxon>
        <taxon>Liliopsida</taxon>
        <taxon>Zingiberales</taxon>
        <taxon>Musaceae</taxon>
        <taxon>Musa</taxon>
    </lineage>
</organism>
<dbReference type="AlphaFoldDB" id="A0A804IXK8"/>
<dbReference type="Gramene" id="Ma04_t35710.1">
    <property type="protein sequence ID" value="Ma04_p35710.1"/>
    <property type="gene ID" value="Ma04_g35710"/>
</dbReference>
<evidence type="ECO:0000313" key="2">
    <source>
        <dbReference type="EMBL" id="CAG1844373.1"/>
    </source>
</evidence>
<accession>A0A804IXK8</accession>
<gene>
    <name evidence="2" type="ORF">GSMUA_141680.1</name>
</gene>
<evidence type="ECO:0000313" key="4">
    <source>
        <dbReference type="Proteomes" id="UP000012960"/>
    </source>
</evidence>
<dbReference type="EnsemblPlants" id="Ma04_t35710.1">
    <property type="protein sequence ID" value="Ma04_p35710.1"/>
    <property type="gene ID" value="Ma04_g35710"/>
</dbReference>
<dbReference type="Proteomes" id="UP000012960">
    <property type="component" value="Unplaced"/>
</dbReference>
<feature type="compositionally biased region" description="Polar residues" evidence="1">
    <location>
        <begin position="52"/>
        <end position="62"/>
    </location>
</feature>
<evidence type="ECO:0000256" key="1">
    <source>
        <dbReference type="SAM" id="MobiDB-lite"/>
    </source>
</evidence>
<dbReference type="EMBL" id="HG996469">
    <property type="protein sequence ID" value="CAG1844373.1"/>
    <property type="molecule type" value="Genomic_DNA"/>
</dbReference>
<protein>
    <submittedName>
        <fullName evidence="2">(wild Malaysian banana) hypothetical protein</fullName>
    </submittedName>
</protein>
<proteinExistence type="predicted"/>
<feature type="region of interest" description="Disordered" evidence="1">
    <location>
        <begin position="32"/>
        <end position="64"/>
    </location>
</feature>
<evidence type="ECO:0000313" key="3">
    <source>
        <dbReference type="EnsemblPlants" id="Ma04_p35710.1"/>
    </source>
</evidence>
<reference evidence="3" key="2">
    <citation type="submission" date="2021-05" db="UniProtKB">
        <authorList>
            <consortium name="EnsemblPlants"/>
        </authorList>
    </citation>
    <scope>IDENTIFICATION</scope>
    <source>
        <strain evidence="3">subsp. malaccensis</strain>
    </source>
</reference>
<name>A0A804IXK8_MUSAM</name>
<keyword evidence="4" id="KW-1185">Reference proteome</keyword>
<sequence>MASLNTSLVIVKKKKKLSVDQRLLLPFSPSCSASACQKPSSYRPSPVIDVGPQSSRNHSNPWPNRYESQFARHVGWHGPKRRREEWRRSCC</sequence>